<keyword evidence="2" id="KW-0723">Serine/threonine-protein kinase</keyword>
<dbReference type="GO" id="GO:0005634">
    <property type="term" value="C:nucleus"/>
    <property type="evidence" value="ECO:0007669"/>
    <property type="project" value="TreeGrafter"/>
</dbReference>
<comment type="catalytic activity">
    <reaction evidence="7">
        <text>L-threonyl-[protein] + ATP = O-phospho-L-threonyl-[protein] + ADP + H(+)</text>
        <dbReference type="Rhea" id="RHEA:46608"/>
        <dbReference type="Rhea" id="RHEA-COMP:11060"/>
        <dbReference type="Rhea" id="RHEA-COMP:11605"/>
        <dbReference type="ChEBI" id="CHEBI:15378"/>
        <dbReference type="ChEBI" id="CHEBI:30013"/>
        <dbReference type="ChEBI" id="CHEBI:30616"/>
        <dbReference type="ChEBI" id="CHEBI:61977"/>
        <dbReference type="ChEBI" id="CHEBI:456216"/>
        <dbReference type="EC" id="2.7.11.1"/>
    </reaction>
</comment>
<evidence type="ECO:0000256" key="4">
    <source>
        <dbReference type="ARBA" id="ARBA00022741"/>
    </source>
</evidence>
<dbReference type="HOGENOM" id="CLU_000288_81_2_1"/>
<dbReference type="Pfam" id="PF07714">
    <property type="entry name" value="PK_Tyr_Ser-Thr"/>
    <property type="match status" value="1"/>
</dbReference>
<dbReference type="InterPro" id="IPR051334">
    <property type="entry name" value="SRPK"/>
</dbReference>
<dbReference type="Gene3D" id="1.10.510.10">
    <property type="entry name" value="Transferase(Phosphotransferase) domain 1"/>
    <property type="match status" value="1"/>
</dbReference>
<dbReference type="InterPro" id="IPR017441">
    <property type="entry name" value="Protein_kinase_ATP_BS"/>
</dbReference>
<keyword evidence="6 9" id="KW-0067">ATP-binding</keyword>
<dbReference type="PROSITE" id="PS00107">
    <property type="entry name" value="PROTEIN_KINASE_ATP"/>
    <property type="match status" value="1"/>
</dbReference>
<dbReference type="SUPFAM" id="SSF56112">
    <property type="entry name" value="Protein kinase-like (PK-like)"/>
    <property type="match status" value="1"/>
</dbReference>
<protein>
    <recommendedName>
        <fullName evidence="1">non-specific serine/threonine protein kinase</fullName>
        <ecNumber evidence="1">2.7.11.1</ecNumber>
    </recommendedName>
</protein>
<keyword evidence="5" id="KW-0418">Kinase</keyword>
<feature type="binding site" evidence="9">
    <location>
        <position position="89"/>
    </location>
    <ligand>
        <name>ATP</name>
        <dbReference type="ChEBI" id="CHEBI:30616"/>
    </ligand>
</feature>
<dbReference type="EMBL" id="DS547091">
    <property type="protein sequence ID" value="EDR15282.1"/>
    <property type="molecule type" value="Genomic_DNA"/>
</dbReference>
<dbReference type="PANTHER" id="PTHR47634">
    <property type="entry name" value="PROTEIN KINASE DOMAIN-CONTAINING PROTEIN-RELATED"/>
    <property type="match status" value="1"/>
</dbReference>
<evidence type="ECO:0000259" key="10">
    <source>
        <dbReference type="PROSITE" id="PS50011"/>
    </source>
</evidence>
<keyword evidence="4 9" id="KW-0547">Nucleotide-binding</keyword>
<evidence type="ECO:0000256" key="9">
    <source>
        <dbReference type="PROSITE-ProRule" id="PRU10141"/>
    </source>
</evidence>
<evidence type="ECO:0000256" key="2">
    <source>
        <dbReference type="ARBA" id="ARBA00022527"/>
    </source>
</evidence>
<evidence type="ECO:0000256" key="5">
    <source>
        <dbReference type="ARBA" id="ARBA00022777"/>
    </source>
</evidence>
<sequence>MAAQNSAPPQRLSLYWNGADDVEQISRYTSGGYHPIRIGEVISTPPDTESGLNPRKYRVLNKLGHGAFSTVWLASAQHYPAPGRYFALKFCVADADFKRELDVFRRLLDDKKRCVLRLHDTFTIDGPNGTHAVHAFNVLGSLDTISQLVRPYWNPRELCREVAQGLALLHRHGVVHGDLHMRNIGVSMPQLDEITEDDLMDRLYPPEITIVFPRQIPARPESLPFYLVPPTPISEVLLPKNGKPDIEVHVELLGLGSATIVGSGSAPPACTPAMVCAPEIMFEQVTTSAITQPATTASDIWALACLMHEIVFGGDLFYFASANDRLLGEMASTCGQVPSSWRSYWDSNEGLCKLDVSQEGADKQWQELIDNSTSEFARRGAATTKEDFVIFCDLLRRMLKMDPSARPSIEEVLAHPWLT</sequence>
<dbReference type="AlphaFoldDB" id="B0CNC4"/>
<evidence type="ECO:0000256" key="6">
    <source>
        <dbReference type="ARBA" id="ARBA00022840"/>
    </source>
</evidence>
<dbReference type="InterPro" id="IPR001245">
    <property type="entry name" value="Ser-Thr/Tyr_kinase_cat_dom"/>
</dbReference>
<dbReference type="KEGG" id="lbc:LACBIDRAFT_301351"/>
<organism evidence="12">
    <name type="scientific">Laccaria bicolor (strain S238N-H82 / ATCC MYA-4686)</name>
    <name type="common">Bicoloured deceiver</name>
    <name type="synonym">Laccaria laccata var. bicolor</name>
    <dbReference type="NCBI Taxonomy" id="486041"/>
    <lineage>
        <taxon>Eukaryota</taxon>
        <taxon>Fungi</taxon>
        <taxon>Dikarya</taxon>
        <taxon>Basidiomycota</taxon>
        <taxon>Agaricomycotina</taxon>
        <taxon>Agaricomycetes</taxon>
        <taxon>Agaricomycetidae</taxon>
        <taxon>Agaricales</taxon>
        <taxon>Agaricineae</taxon>
        <taxon>Hydnangiaceae</taxon>
        <taxon>Laccaria</taxon>
    </lineage>
</organism>
<dbReference type="GO" id="GO:0005524">
    <property type="term" value="F:ATP binding"/>
    <property type="evidence" value="ECO:0007669"/>
    <property type="project" value="UniProtKB-UniRule"/>
</dbReference>
<dbReference type="InterPro" id="IPR011009">
    <property type="entry name" value="Kinase-like_dom_sf"/>
</dbReference>
<dbReference type="Proteomes" id="UP000001194">
    <property type="component" value="Unassembled WGS sequence"/>
</dbReference>
<evidence type="ECO:0000256" key="8">
    <source>
        <dbReference type="ARBA" id="ARBA00048679"/>
    </source>
</evidence>
<keyword evidence="12" id="KW-1185">Reference proteome</keyword>
<dbReference type="GO" id="GO:0050684">
    <property type="term" value="P:regulation of mRNA processing"/>
    <property type="evidence" value="ECO:0007669"/>
    <property type="project" value="TreeGrafter"/>
</dbReference>
<dbReference type="RefSeq" id="XP_001873490.1">
    <property type="nucleotide sequence ID" value="XM_001873455.1"/>
</dbReference>
<gene>
    <name evidence="11" type="ORF">LACBIDRAFT_301351</name>
</gene>
<evidence type="ECO:0000256" key="1">
    <source>
        <dbReference type="ARBA" id="ARBA00012513"/>
    </source>
</evidence>
<evidence type="ECO:0000313" key="12">
    <source>
        <dbReference type="Proteomes" id="UP000001194"/>
    </source>
</evidence>
<feature type="domain" description="Protein kinase" evidence="10">
    <location>
        <begin position="57"/>
        <end position="418"/>
    </location>
</feature>
<accession>B0CNC4</accession>
<reference evidence="11 12" key="1">
    <citation type="journal article" date="2008" name="Nature">
        <title>The genome of Laccaria bicolor provides insights into mycorrhizal symbiosis.</title>
        <authorList>
            <person name="Martin F."/>
            <person name="Aerts A."/>
            <person name="Ahren D."/>
            <person name="Brun A."/>
            <person name="Danchin E.G.J."/>
            <person name="Duchaussoy F."/>
            <person name="Gibon J."/>
            <person name="Kohler A."/>
            <person name="Lindquist E."/>
            <person name="Pereda V."/>
            <person name="Salamov A."/>
            <person name="Shapiro H.J."/>
            <person name="Wuyts J."/>
            <person name="Blaudez D."/>
            <person name="Buee M."/>
            <person name="Brokstein P."/>
            <person name="Canbaeck B."/>
            <person name="Cohen D."/>
            <person name="Courty P.E."/>
            <person name="Coutinho P.M."/>
            <person name="Delaruelle C."/>
            <person name="Detter J.C."/>
            <person name="Deveau A."/>
            <person name="DiFazio S."/>
            <person name="Duplessis S."/>
            <person name="Fraissinet-Tachet L."/>
            <person name="Lucic E."/>
            <person name="Frey-Klett P."/>
            <person name="Fourrey C."/>
            <person name="Feussner I."/>
            <person name="Gay G."/>
            <person name="Grimwood J."/>
            <person name="Hoegger P.J."/>
            <person name="Jain P."/>
            <person name="Kilaru S."/>
            <person name="Labbe J."/>
            <person name="Lin Y.C."/>
            <person name="Legue V."/>
            <person name="Le Tacon F."/>
            <person name="Marmeisse R."/>
            <person name="Melayah D."/>
            <person name="Montanini B."/>
            <person name="Muratet M."/>
            <person name="Nehls U."/>
            <person name="Niculita-Hirzel H."/>
            <person name="Oudot-Le Secq M.P."/>
            <person name="Peter M."/>
            <person name="Quesneville H."/>
            <person name="Rajashekar B."/>
            <person name="Reich M."/>
            <person name="Rouhier N."/>
            <person name="Schmutz J."/>
            <person name="Yin T."/>
            <person name="Chalot M."/>
            <person name="Henrissat B."/>
            <person name="Kuees U."/>
            <person name="Lucas S."/>
            <person name="Van de Peer Y."/>
            <person name="Podila G.K."/>
            <person name="Polle A."/>
            <person name="Pukkila P.J."/>
            <person name="Richardson P.M."/>
            <person name="Rouze P."/>
            <person name="Sanders I.R."/>
            <person name="Stajich J.E."/>
            <person name="Tunlid A."/>
            <person name="Tuskan G."/>
            <person name="Grigoriev I.V."/>
        </authorList>
    </citation>
    <scope>NUCLEOTIDE SEQUENCE [LARGE SCALE GENOMIC DNA]</scope>
    <source>
        <strain evidence="12">S238N-H82 / ATCC MYA-4686</strain>
    </source>
</reference>
<keyword evidence="3" id="KW-0808">Transferase</keyword>
<evidence type="ECO:0000256" key="3">
    <source>
        <dbReference type="ARBA" id="ARBA00022679"/>
    </source>
</evidence>
<dbReference type="PANTHER" id="PTHR47634:SF9">
    <property type="entry name" value="PROTEIN KINASE DOMAIN-CONTAINING PROTEIN-RELATED"/>
    <property type="match status" value="1"/>
</dbReference>
<dbReference type="Pfam" id="PF00069">
    <property type="entry name" value="Pkinase"/>
    <property type="match status" value="1"/>
</dbReference>
<dbReference type="GO" id="GO:0000245">
    <property type="term" value="P:spliceosomal complex assembly"/>
    <property type="evidence" value="ECO:0007669"/>
    <property type="project" value="TreeGrafter"/>
</dbReference>
<dbReference type="GeneID" id="6069569"/>
<proteinExistence type="predicted"/>
<dbReference type="OrthoDB" id="5979581at2759"/>
<dbReference type="Gene3D" id="3.30.200.20">
    <property type="entry name" value="Phosphorylase Kinase, domain 1"/>
    <property type="match status" value="1"/>
</dbReference>
<evidence type="ECO:0000313" key="11">
    <source>
        <dbReference type="EMBL" id="EDR15282.1"/>
    </source>
</evidence>
<dbReference type="GO" id="GO:0005737">
    <property type="term" value="C:cytoplasm"/>
    <property type="evidence" value="ECO:0007669"/>
    <property type="project" value="TreeGrafter"/>
</dbReference>
<name>B0CNC4_LACBS</name>
<dbReference type="InterPro" id="IPR000719">
    <property type="entry name" value="Prot_kinase_dom"/>
</dbReference>
<dbReference type="GO" id="GO:0004674">
    <property type="term" value="F:protein serine/threonine kinase activity"/>
    <property type="evidence" value="ECO:0007669"/>
    <property type="project" value="UniProtKB-KW"/>
</dbReference>
<dbReference type="EC" id="2.7.11.1" evidence="1"/>
<evidence type="ECO:0000256" key="7">
    <source>
        <dbReference type="ARBA" id="ARBA00047899"/>
    </source>
</evidence>
<comment type="catalytic activity">
    <reaction evidence="8">
        <text>L-seryl-[protein] + ATP = O-phospho-L-seryl-[protein] + ADP + H(+)</text>
        <dbReference type="Rhea" id="RHEA:17989"/>
        <dbReference type="Rhea" id="RHEA-COMP:9863"/>
        <dbReference type="Rhea" id="RHEA-COMP:11604"/>
        <dbReference type="ChEBI" id="CHEBI:15378"/>
        <dbReference type="ChEBI" id="CHEBI:29999"/>
        <dbReference type="ChEBI" id="CHEBI:30616"/>
        <dbReference type="ChEBI" id="CHEBI:83421"/>
        <dbReference type="ChEBI" id="CHEBI:456216"/>
        <dbReference type="EC" id="2.7.11.1"/>
    </reaction>
</comment>
<dbReference type="PROSITE" id="PS50011">
    <property type="entry name" value="PROTEIN_KINASE_DOM"/>
    <property type="match status" value="1"/>
</dbReference>
<dbReference type="InParanoid" id="B0CNC4"/>